<dbReference type="SUPFAM" id="SSF46689">
    <property type="entry name" value="Homeodomain-like"/>
    <property type="match status" value="1"/>
</dbReference>
<sequence length="225" mass="25519">MRDTHPYTAGVNNESPGRKLRADARLNREQIIEAARALIAERGAEVPMEEVARRAGVGTATLYRRFPDREALVREVALDGFHRVVAIVRDAEDEESDAWRALSRFIRRAAAELRLATWLSIWFTSTWEQVRDDPEERRLRQILLKILGRLVRRAQADGDLRHDVDAGDLTLMMALLLRPIPGLRAELTQRSVDRYLTLMLDGLRAHPDIQQLPDSDIGLADLGGD</sequence>
<dbReference type="AlphaFoldDB" id="A0A243RRR2"/>
<evidence type="ECO:0000256" key="1">
    <source>
        <dbReference type="ARBA" id="ARBA00023015"/>
    </source>
</evidence>
<keyword evidence="2 4" id="KW-0238">DNA-binding</keyword>
<proteinExistence type="predicted"/>
<gene>
    <name evidence="7" type="ORF">CA984_09860</name>
</gene>
<dbReference type="InterPro" id="IPR049445">
    <property type="entry name" value="TetR_SbtR-like_C"/>
</dbReference>
<dbReference type="InterPro" id="IPR036271">
    <property type="entry name" value="Tet_transcr_reg_TetR-rel_C_sf"/>
</dbReference>
<comment type="caution">
    <text evidence="7">The sequence shown here is derived from an EMBL/GenBank/DDBJ whole genome shotgun (WGS) entry which is preliminary data.</text>
</comment>
<keyword evidence="1" id="KW-0805">Transcription regulation</keyword>
<dbReference type="PROSITE" id="PS50977">
    <property type="entry name" value="HTH_TETR_2"/>
    <property type="match status" value="1"/>
</dbReference>
<dbReference type="GO" id="GO:0003700">
    <property type="term" value="F:DNA-binding transcription factor activity"/>
    <property type="evidence" value="ECO:0007669"/>
    <property type="project" value="TreeGrafter"/>
</dbReference>
<dbReference type="Pfam" id="PF21597">
    <property type="entry name" value="TetR_C_43"/>
    <property type="match status" value="1"/>
</dbReference>
<dbReference type="PRINTS" id="PR00455">
    <property type="entry name" value="HTHTETR"/>
</dbReference>
<evidence type="ECO:0000256" key="4">
    <source>
        <dbReference type="PROSITE-ProRule" id="PRU00335"/>
    </source>
</evidence>
<evidence type="ECO:0000313" key="7">
    <source>
        <dbReference type="EMBL" id="OUC97715.1"/>
    </source>
</evidence>
<keyword evidence="8" id="KW-1185">Reference proteome</keyword>
<dbReference type="Pfam" id="PF00440">
    <property type="entry name" value="TetR_N"/>
    <property type="match status" value="1"/>
</dbReference>
<feature type="region of interest" description="Disordered" evidence="5">
    <location>
        <begin position="1"/>
        <end position="20"/>
    </location>
</feature>
<protein>
    <recommendedName>
        <fullName evidence="6">HTH tetR-type domain-containing protein</fullName>
    </recommendedName>
</protein>
<feature type="domain" description="HTH tetR-type" evidence="6">
    <location>
        <begin position="25"/>
        <end position="84"/>
    </location>
</feature>
<dbReference type="Gene3D" id="1.10.357.10">
    <property type="entry name" value="Tetracycline Repressor, domain 2"/>
    <property type="match status" value="1"/>
</dbReference>
<reference evidence="7 8" key="1">
    <citation type="submission" date="2017-05" db="EMBL/GenBank/DDBJ databases">
        <title>Biotechnological potential of actinobacteria isolated from South African environments.</title>
        <authorList>
            <person name="Le Roes-Hill M."/>
            <person name="Prins A."/>
            <person name="Durrell K.A."/>
        </authorList>
    </citation>
    <scope>NUCLEOTIDE SEQUENCE [LARGE SCALE GENOMIC DNA]</scope>
    <source>
        <strain evidence="7">M26</strain>
    </source>
</reference>
<keyword evidence="3" id="KW-0804">Transcription</keyword>
<evidence type="ECO:0000256" key="3">
    <source>
        <dbReference type="ARBA" id="ARBA00023163"/>
    </source>
</evidence>
<dbReference type="InterPro" id="IPR001647">
    <property type="entry name" value="HTH_TetR"/>
</dbReference>
<evidence type="ECO:0000256" key="5">
    <source>
        <dbReference type="SAM" id="MobiDB-lite"/>
    </source>
</evidence>
<dbReference type="InterPro" id="IPR009057">
    <property type="entry name" value="Homeodomain-like_sf"/>
</dbReference>
<dbReference type="EMBL" id="NGFP01000032">
    <property type="protein sequence ID" value="OUC97715.1"/>
    <property type="molecule type" value="Genomic_DNA"/>
</dbReference>
<dbReference type="InterPro" id="IPR050109">
    <property type="entry name" value="HTH-type_TetR-like_transc_reg"/>
</dbReference>
<evidence type="ECO:0000256" key="2">
    <source>
        <dbReference type="ARBA" id="ARBA00023125"/>
    </source>
</evidence>
<dbReference type="GO" id="GO:0000976">
    <property type="term" value="F:transcription cis-regulatory region binding"/>
    <property type="evidence" value="ECO:0007669"/>
    <property type="project" value="TreeGrafter"/>
</dbReference>
<organism evidence="7 8">
    <name type="scientific">Streptosporangium minutum</name>
    <dbReference type="NCBI Taxonomy" id="569862"/>
    <lineage>
        <taxon>Bacteria</taxon>
        <taxon>Bacillati</taxon>
        <taxon>Actinomycetota</taxon>
        <taxon>Actinomycetes</taxon>
        <taxon>Streptosporangiales</taxon>
        <taxon>Streptosporangiaceae</taxon>
        <taxon>Streptosporangium</taxon>
    </lineage>
</organism>
<dbReference type="SUPFAM" id="SSF48498">
    <property type="entry name" value="Tetracyclin repressor-like, C-terminal domain"/>
    <property type="match status" value="1"/>
</dbReference>
<accession>A0A243RRR2</accession>
<name>A0A243RRR2_9ACTN</name>
<feature type="DNA-binding region" description="H-T-H motif" evidence="4">
    <location>
        <begin position="47"/>
        <end position="66"/>
    </location>
</feature>
<dbReference type="PANTHER" id="PTHR30055:SF234">
    <property type="entry name" value="HTH-TYPE TRANSCRIPTIONAL REGULATOR BETI"/>
    <property type="match status" value="1"/>
</dbReference>
<dbReference type="Proteomes" id="UP000194761">
    <property type="component" value="Unassembled WGS sequence"/>
</dbReference>
<dbReference type="PANTHER" id="PTHR30055">
    <property type="entry name" value="HTH-TYPE TRANSCRIPTIONAL REGULATOR RUTR"/>
    <property type="match status" value="1"/>
</dbReference>
<evidence type="ECO:0000313" key="8">
    <source>
        <dbReference type="Proteomes" id="UP000194761"/>
    </source>
</evidence>
<evidence type="ECO:0000259" key="6">
    <source>
        <dbReference type="PROSITE" id="PS50977"/>
    </source>
</evidence>